<dbReference type="InterPro" id="IPR010998">
    <property type="entry name" value="Integrase_recombinase_N"/>
</dbReference>
<dbReference type="InterPro" id="IPR004107">
    <property type="entry name" value="Integrase_SAM-like_N"/>
</dbReference>
<name>A0ABW1ZSI2_9DEIO</name>
<protein>
    <submittedName>
        <fullName evidence="5">Site-specific integrase</fullName>
    </submittedName>
</protein>
<dbReference type="EMBL" id="JBHSWB010000002">
    <property type="protein sequence ID" value="MFC6662719.1"/>
    <property type="molecule type" value="Genomic_DNA"/>
</dbReference>
<dbReference type="Pfam" id="PF02899">
    <property type="entry name" value="Phage_int_SAM_1"/>
    <property type="match status" value="1"/>
</dbReference>
<dbReference type="Gene3D" id="1.10.150.130">
    <property type="match status" value="1"/>
</dbReference>
<dbReference type="InterPro" id="IPR044068">
    <property type="entry name" value="CB"/>
</dbReference>
<comment type="caution">
    <text evidence="5">The sequence shown here is derived from an EMBL/GenBank/DDBJ whole genome shotgun (WGS) entry which is preliminary data.</text>
</comment>
<feature type="compositionally biased region" description="Polar residues" evidence="3">
    <location>
        <begin position="140"/>
        <end position="166"/>
    </location>
</feature>
<evidence type="ECO:0000313" key="6">
    <source>
        <dbReference type="Proteomes" id="UP001596317"/>
    </source>
</evidence>
<dbReference type="RefSeq" id="WP_380058669.1">
    <property type="nucleotide sequence ID" value="NZ_JBHSWB010000002.1"/>
</dbReference>
<evidence type="ECO:0000256" key="1">
    <source>
        <dbReference type="ARBA" id="ARBA00023125"/>
    </source>
</evidence>
<sequence>MELLACDVSPLTIKAYADQLKSFLNALAPLGIAWDAVRSDQVRDHILWMKRATKTNRIPRGLTSPVPGSLNPQTGKPYLPTTYQPTTINHRLTVITGFYQHHIGRGTFAPPTPPGRPCGGASPITTQKNAGLKKPAHRTASGSRKPSRGISPTPSGMRFSTASPATGTAPSLFSRFRLAVAPGRACASVCATSTLETKQSA</sequence>
<evidence type="ECO:0000256" key="2">
    <source>
        <dbReference type="PROSITE-ProRule" id="PRU01248"/>
    </source>
</evidence>
<evidence type="ECO:0000259" key="4">
    <source>
        <dbReference type="PROSITE" id="PS51900"/>
    </source>
</evidence>
<gene>
    <name evidence="5" type="ORF">ACFP90_21955</name>
</gene>
<evidence type="ECO:0000256" key="3">
    <source>
        <dbReference type="SAM" id="MobiDB-lite"/>
    </source>
</evidence>
<dbReference type="Proteomes" id="UP001596317">
    <property type="component" value="Unassembled WGS sequence"/>
</dbReference>
<reference evidence="6" key="1">
    <citation type="journal article" date="2019" name="Int. J. Syst. Evol. Microbiol.">
        <title>The Global Catalogue of Microorganisms (GCM) 10K type strain sequencing project: providing services to taxonomists for standard genome sequencing and annotation.</title>
        <authorList>
            <consortium name="The Broad Institute Genomics Platform"/>
            <consortium name="The Broad Institute Genome Sequencing Center for Infectious Disease"/>
            <person name="Wu L."/>
            <person name="Ma J."/>
        </authorList>
    </citation>
    <scope>NUCLEOTIDE SEQUENCE [LARGE SCALE GENOMIC DNA]</scope>
    <source>
        <strain evidence="6">CCUG 63830</strain>
    </source>
</reference>
<feature type="domain" description="Core-binding (CB)" evidence="4">
    <location>
        <begin position="1"/>
        <end position="103"/>
    </location>
</feature>
<accession>A0ABW1ZSI2</accession>
<keyword evidence="1 2" id="KW-0238">DNA-binding</keyword>
<dbReference type="PROSITE" id="PS51900">
    <property type="entry name" value="CB"/>
    <property type="match status" value="1"/>
</dbReference>
<feature type="region of interest" description="Disordered" evidence="3">
    <location>
        <begin position="105"/>
        <end position="166"/>
    </location>
</feature>
<proteinExistence type="predicted"/>
<organism evidence="5 6">
    <name type="scientific">Deinococcus multiflagellatus</name>
    <dbReference type="NCBI Taxonomy" id="1656887"/>
    <lineage>
        <taxon>Bacteria</taxon>
        <taxon>Thermotogati</taxon>
        <taxon>Deinococcota</taxon>
        <taxon>Deinococci</taxon>
        <taxon>Deinococcales</taxon>
        <taxon>Deinococcaceae</taxon>
        <taxon>Deinococcus</taxon>
    </lineage>
</organism>
<keyword evidence="6" id="KW-1185">Reference proteome</keyword>
<evidence type="ECO:0000313" key="5">
    <source>
        <dbReference type="EMBL" id="MFC6662719.1"/>
    </source>
</evidence>